<feature type="domain" description="SAND" evidence="5">
    <location>
        <begin position="124"/>
        <end position="212"/>
    </location>
</feature>
<keyword evidence="3" id="KW-0539">Nucleus</keyword>
<dbReference type="InterPro" id="IPR000770">
    <property type="entry name" value="SAND_dom"/>
</dbReference>
<dbReference type="GO" id="GO:0006357">
    <property type="term" value="P:regulation of transcription by RNA polymerase II"/>
    <property type="evidence" value="ECO:0000318"/>
    <property type="project" value="GO_Central"/>
</dbReference>
<feature type="region of interest" description="Disordered" evidence="4">
    <location>
        <begin position="415"/>
        <end position="443"/>
    </location>
</feature>
<evidence type="ECO:0000256" key="1">
    <source>
        <dbReference type="ARBA" id="ARBA00023015"/>
    </source>
</evidence>
<dbReference type="Pfam" id="PF01342">
    <property type="entry name" value="SAND"/>
    <property type="match status" value="1"/>
</dbReference>
<sequence length="443" mass="50138">MDGKLFTDSALDVAARFTDFDRLMEMMVNKGKQGVKRKMNQNDNKKKKNKSKNYTFSDLNGGSGTKQAKAKCELKENYPHTEFIDEKRIRKKKSFKKNSNRMPNSHQISRINEQNNSKNGMGLDSTDAFKEMRKKKVLQVYCGKMAGSLYRTKYEKGEQCILCKGQWFTPWQFEKFGGKANSKKWKRSIHCKLSNDPRPVQLMKLIKNDCLSEFGHLRESPQQGAQTEGDSATTARNETVNCGLMSSLKDIPPSVRSMFSKTLEVTVCRNKEQILQKETIQTDDSSDESKSVAERVKMNRRESVTSTEAATKMTSQPVESTNNDKVNKDAPAHPPDAPEPAVPSVMEKAIQTTEEVTAPLSLTSPPAEWQNPIEPVETRETGQMQLFEFLAKQFNTINDTLKSIDTSLKKLVEKQSHDSLPESNRGIPALQEHPQVNCLVKQE</sequence>
<dbReference type="AlphaFoldDB" id="A0A0R4ICN1"/>
<proteinExistence type="predicted"/>
<dbReference type="ZFIN" id="ZDB-GENE-030131-5416">
    <property type="gene designation" value="si:dkey-68o6.5"/>
</dbReference>
<keyword evidence="1" id="KW-0805">Transcription regulation</keyword>
<dbReference type="PROSITE" id="PS50864">
    <property type="entry name" value="SAND"/>
    <property type="match status" value="1"/>
</dbReference>
<reference evidence="6" key="1">
    <citation type="journal article" date="2013" name="Nature">
        <title>The zebrafish reference genome sequence and its relationship to the human genome.</title>
        <authorList>
            <consortium name="Genome Reference Consortium Zebrafish"/>
            <person name="Howe K."/>
            <person name="Clark M.D."/>
            <person name="Torroja C.F."/>
            <person name="Torrance J."/>
            <person name="Berthelot C."/>
            <person name="Muffato M."/>
            <person name="Collins J.E."/>
            <person name="Humphray S."/>
            <person name="McLaren K."/>
            <person name="Matthews L."/>
            <person name="McLaren S."/>
            <person name="Sealy I."/>
            <person name="Caccamo M."/>
            <person name="Churcher C."/>
            <person name="Scott C."/>
            <person name="Barrett J.C."/>
            <person name="Koch R."/>
            <person name="Rauch G.J."/>
            <person name="White S."/>
            <person name="Chow W."/>
            <person name="Kilian B."/>
            <person name="Quintais L.T."/>
            <person name="Guerra-Assuncao J.A."/>
            <person name="Zhou Y."/>
            <person name="Gu Y."/>
            <person name="Yen J."/>
            <person name="Vogel J.H."/>
            <person name="Eyre T."/>
            <person name="Redmond S."/>
            <person name="Banerjee R."/>
            <person name="Chi J."/>
            <person name="Fu B."/>
            <person name="Langley E."/>
            <person name="Maguire S.F."/>
            <person name="Laird G.K."/>
            <person name="Lloyd D."/>
            <person name="Kenyon E."/>
            <person name="Donaldson S."/>
            <person name="Sehra H."/>
            <person name="Almeida-King J."/>
            <person name="Loveland J."/>
            <person name="Trevanion S."/>
            <person name="Jones M."/>
            <person name="Quail M."/>
            <person name="Willey D."/>
            <person name="Hunt A."/>
            <person name="Burton J."/>
            <person name="Sims S."/>
            <person name="McLay K."/>
            <person name="Plumb B."/>
            <person name="Davis J."/>
            <person name="Clee C."/>
            <person name="Oliver K."/>
            <person name="Clark R."/>
            <person name="Riddle C."/>
            <person name="Elliot D."/>
            <person name="Eliott D."/>
            <person name="Threadgold G."/>
            <person name="Harden G."/>
            <person name="Ware D."/>
            <person name="Begum S."/>
            <person name="Mortimore B."/>
            <person name="Mortimer B."/>
            <person name="Kerry G."/>
            <person name="Heath P."/>
            <person name="Phillimore B."/>
            <person name="Tracey A."/>
            <person name="Corby N."/>
            <person name="Dunn M."/>
            <person name="Johnson C."/>
            <person name="Wood J."/>
            <person name="Clark S."/>
            <person name="Pelan S."/>
            <person name="Griffiths G."/>
            <person name="Smith M."/>
            <person name="Glithero R."/>
            <person name="Howden P."/>
            <person name="Barker N."/>
            <person name="Lloyd C."/>
            <person name="Stevens C."/>
            <person name="Harley J."/>
            <person name="Holt K."/>
            <person name="Panagiotidis G."/>
            <person name="Lovell J."/>
            <person name="Beasley H."/>
            <person name="Henderson C."/>
            <person name="Gordon D."/>
            <person name="Auger K."/>
            <person name="Wright D."/>
            <person name="Collins J."/>
            <person name="Raisen C."/>
            <person name="Dyer L."/>
            <person name="Leung K."/>
            <person name="Robertson L."/>
            <person name="Ambridge K."/>
            <person name="Leongamornlert D."/>
            <person name="McGuire S."/>
            <person name="Gilderthorp R."/>
            <person name="Griffiths C."/>
            <person name="Manthravadi D."/>
            <person name="Nichol S."/>
            <person name="Barker G."/>
            <person name="Whitehead S."/>
            <person name="Kay M."/>
            <person name="Brown J."/>
            <person name="Murnane C."/>
            <person name="Gray E."/>
            <person name="Humphries M."/>
            <person name="Sycamore N."/>
            <person name="Barker D."/>
            <person name="Saunders D."/>
            <person name="Wallis J."/>
            <person name="Babbage A."/>
            <person name="Hammond S."/>
            <person name="Mashreghi-Mohammadi M."/>
            <person name="Barr L."/>
            <person name="Martin S."/>
            <person name="Wray P."/>
            <person name="Ellington A."/>
            <person name="Matthews N."/>
            <person name="Ellwood M."/>
            <person name="Woodmansey R."/>
            <person name="Clark G."/>
            <person name="Cooper J."/>
            <person name="Cooper J."/>
            <person name="Tromans A."/>
            <person name="Grafham D."/>
            <person name="Skuce C."/>
            <person name="Pandian R."/>
            <person name="Andrews R."/>
            <person name="Harrison E."/>
            <person name="Kimberley A."/>
            <person name="Garnett J."/>
            <person name="Fosker N."/>
            <person name="Hall R."/>
            <person name="Garner P."/>
            <person name="Kelly D."/>
            <person name="Bird C."/>
            <person name="Palmer S."/>
            <person name="Gehring I."/>
            <person name="Berger A."/>
            <person name="Dooley C.M."/>
            <person name="Ersan-Urun Z."/>
            <person name="Eser C."/>
            <person name="Geiger H."/>
            <person name="Geisler M."/>
            <person name="Karotki L."/>
            <person name="Kirn A."/>
            <person name="Konantz J."/>
            <person name="Konantz M."/>
            <person name="Oberlander M."/>
            <person name="Rudolph-Geiger S."/>
            <person name="Teucke M."/>
            <person name="Lanz C."/>
            <person name="Raddatz G."/>
            <person name="Osoegawa K."/>
            <person name="Zhu B."/>
            <person name="Rapp A."/>
            <person name="Widaa S."/>
            <person name="Langford C."/>
            <person name="Yang F."/>
            <person name="Schuster S.C."/>
            <person name="Carter N.P."/>
            <person name="Harrow J."/>
            <person name="Ning Z."/>
            <person name="Herrero J."/>
            <person name="Searle S.M."/>
            <person name="Enright A."/>
            <person name="Geisler R."/>
            <person name="Plasterk R.H."/>
            <person name="Lee C."/>
            <person name="Westerfield M."/>
            <person name="de Jong P.J."/>
            <person name="Zon L.I."/>
            <person name="Postlethwait J.H."/>
            <person name="Nusslein-Volhard C."/>
            <person name="Hubbard T.J."/>
            <person name="Roest Crollius H."/>
            <person name="Rogers J."/>
            <person name="Stemple D.L."/>
        </authorList>
    </citation>
    <scope>NUCLEOTIDE SEQUENCE [LARGE SCALE GENOMIC DNA]</scope>
    <source>
        <strain evidence="6">Tuebingen</strain>
    </source>
</reference>
<organism evidence="6">
    <name type="scientific">Danio rerio</name>
    <name type="common">Zebrafish</name>
    <name type="synonym">Brachydanio rerio</name>
    <dbReference type="NCBI Taxonomy" id="7955"/>
    <lineage>
        <taxon>Eukaryota</taxon>
        <taxon>Metazoa</taxon>
        <taxon>Chordata</taxon>
        <taxon>Craniata</taxon>
        <taxon>Vertebrata</taxon>
        <taxon>Euteleostomi</taxon>
        <taxon>Actinopterygii</taxon>
        <taxon>Neopterygii</taxon>
        <taxon>Teleostei</taxon>
        <taxon>Ostariophysi</taxon>
        <taxon>Cypriniformes</taxon>
        <taxon>Danionidae</taxon>
        <taxon>Danioninae</taxon>
        <taxon>Danio</taxon>
    </lineage>
</organism>
<dbReference type="RefSeq" id="XP_021327100.2">
    <property type="nucleotide sequence ID" value="XM_021471425.3"/>
</dbReference>
<dbReference type="Bgee" id="ENSDARG00000099247">
    <property type="expression patterns" value="Expressed in blastula and 20 other cell types or tissues"/>
</dbReference>
<evidence type="ECO:0000256" key="3">
    <source>
        <dbReference type="ARBA" id="ARBA00023242"/>
    </source>
</evidence>
<protein>
    <submittedName>
        <fullName evidence="6 7">Si:dkey-68o6.5</fullName>
    </submittedName>
</protein>
<evidence type="ECO:0000313" key="7">
    <source>
        <dbReference type="RefSeq" id="XP_703053.1"/>
    </source>
</evidence>
<dbReference type="InterPro" id="IPR010919">
    <property type="entry name" value="SAND-like_dom_sf"/>
</dbReference>
<dbReference type="PANTHER" id="PTHR10417:SF9">
    <property type="entry name" value="SP140 NUCLEAR BODY PROTEIN"/>
    <property type="match status" value="1"/>
</dbReference>
<dbReference type="SMART" id="SM00258">
    <property type="entry name" value="SAND"/>
    <property type="match status" value="1"/>
</dbReference>
<dbReference type="GeneTree" id="ENSGT01110000267509"/>
<dbReference type="Ensembl" id="ENSDART00000169405.2">
    <property type="protein sequence ID" value="ENSDARP00000132835.1"/>
    <property type="gene ID" value="ENSDARG00000099247.2"/>
</dbReference>
<dbReference type="PANTHER" id="PTHR10417">
    <property type="entry name" value="GLUCOCORTICOID MODULATORY ELEMENT-BINDING PROTEIN"/>
    <property type="match status" value="1"/>
</dbReference>
<dbReference type="RefSeq" id="XP_703053.1">
    <property type="nucleotide sequence ID" value="XM_697961.9"/>
</dbReference>
<dbReference type="AGR" id="ZFIN:ZDB-GENE-030131-5416"/>
<dbReference type="GO" id="GO:0000978">
    <property type="term" value="F:RNA polymerase II cis-regulatory region sequence-specific DNA binding"/>
    <property type="evidence" value="ECO:0000318"/>
    <property type="project" value="GO_Central"/>
</dbReference>
<feature type="compositionally biased region" description="Basic residues" evidence="4">
    <location>
        <begin position="33"/>
        <end position="51"/>
    </location>
</feature>
<evidence type="ECO:0000313" key="6">
    <source>
        <dbReference type="Ensembl" id="ENSDARP00000132835"/>
    </source>
</evidence>
<feature type="region of interest" description="Disordered" evidence="4">
    <location>
        <begin position="32"/>
        <end position="65"/>
    </location>
</feature>
<feature type="compositionally biased region" description="Pro residues" evidence="4">
    <location>
        <begin position="332"/>
        <end position="341"/>
    </location>
</feature>
<gene>
    <name evidence="6 7 8" type="primary">si:dkey-68o6.5</name>
</gene>
<name>A0A0R4ICN1_DANRE</name>
<reference evidence="7" key="3">
    <citation type="submission" date="2025-04" db="UniProtKB">
        <authorList>
            <consortium name="RefSeq"/>
        </authorList>
    </citation>
    <scope>IDENTIFICATION</scope>
    <source>
        <strain evidence="7">Tuebingen</strain>
    </source>
</reference>
<accession>A0A8N7T8Q7</accession>
<keyword evidence="2" id="KW-0804">Transcription</keyword>
<evidence type="ECO:0000259" key="5">
    <source>
        <dbReference type="PROSITE" id="PS50864"/>
    </source>
</evidence>
<evidence type="ECO:0000313" key="8">
    <source>
        <dbReference type="ZFIN" id="ZDB-GENE-030131-5416"/>
    </source>
</evidence>
<dbReference type="GO" id="GO:0005634">
    <property type="term" value="C:nucleus"/>
    <property type="evidence" value="ECO:0000318"/>
    <property type="project" value="GO_Central"/>
</dbReference>
<reference evidence="6" key="2">
    <citation type="submission" date="2015-11" db="UniProtKB">
        <authorList>
            <consortium name="Ensembl"/>
        </authorList>
    </citation>
    <scope>IDENTIFICATION</scope>
    <source>
        <strain evidence="6">Tuebingen</strain>
    </source>
</reference>
<dbReference type="GeneID" id="555585"/>
<evidence type="ECO:0000256" key="4">
    <source>
        <dbReference type="SAM" id="MobiDB-lite"/>
    </source>
</evidence>
<dbReference type="Gene3D" id="3.10.390.10">
    <property type="entry name" value="SAND domain-like"/>
    <property type="match status" value="1"/>
</dbReference>
<accession>A0A0R4ICN1</accession>
<feature type="compositionally biased region" description="Polar residues" evidence="4">
    <location>
        <begin position="304"/>
        <end position="324"/>
    </location>
</feature>
<dbReference type="EMBL" id="BX569789">
    <property type="status" value="NOT_ANNOTATED_CDS"/>
    <property type="molecule type" value="Genomic_DNA"/>
</dbReference>
<dbReference type="OMA" id="CGNEEDT"/>
<dbReference type="SMR" id="A0A0R4ICN1"/>
<feature type="region of interest" description="Disordered" evidence="4">
    <location>
        <begin position="278"/>
        <end position="342"/>
    </location>
</feature>
<dbReference type="SUPFAM" id="SSF63763">
    <property type="entry name" value="SAND domain-like"/>
    <property type="match status" value="1"/>
</dbReference>
<feature type="compositionally biased region" description="Basic and acidic residues" evidence="4">
    <location>
        <begin position="287"/>
        <end position="303"/>
    </location>
</feature>
<dbReference type="GO" id="GO:0046872">
    <property type="term" value="F:metal ion binding"/>
    <property type="evidence" value="ECO:0007669"/>
    <property type="project" value="UniProtKB-KW"/>
</dbReference>
<evidence type="ECO:0000256" key="2">
    <source>
        <dbReference type="ARBA" id="ARBA00023163"/>
    </source>
</evidence>
<dbReference type="OrthoDB" id="1870062at2759"/>